<gene>
    <name evidence="4" type="ORF">QP433_04355</name>
</gene>
<evidence type="ECO:0000256" key="1">
    <source>
        <dbReference type="ARBA" id="ARBA00009067"/>
    </source>
</evidence>
<dbReference type="Pfam" id="PF02517">
    <property type="entry name" value="Rce1-like"/>
    <property type="match status" value="1"/>
</dbReference>
<feature type="transmembrane region" description="Helical" evidence="2">
    <location>
        <begin position="152"/>
        <end position="170"/>
    </location>
</feature>
<keyword evidence="2" id="KW-0472">Membrane</keyword>
<evidence type="ECO:0000313" key="4">
    <source>
        <dbReference type="EMBL" id="MDK7187208.1"/>
    </source>
</evidence>
<feature type="transmembrane region" description="Helical" evidence="2">
    <location>
        <begin position="176"/>
        <end position="191"/>
    </location>
</feature>
<dbReference type="PANTHER" id="PTHR36435:SF1">
    <property type="entry name" value="CAAX AMINO TERMINAL PROTEASE FAMILY PROTEIN"/>
    <property type="match status" value="1"/>
</dbReference>
<evidence type="ECO:0000256" key="2">
    <source>
        <dbReference type="SAM" id="Phobius"/>
    </source>
</evidence>
<dbReference type="GO" id="GO:0004175">
    <property type="term" value="F:endopeptidase activity"/>
    <property type="evidence" value="ECO:0007669"/>
    <property type="project" value="UniProtKB-ARBA"/>
</dbReference>
<sequence length="219" mass="25520">MKKQALTLIISYLLLNMGIPVALSRLTWMNQGQRSLYLLVLCQLLTMIIAYLLYKDELKKQWLALKGQNFRQLFPKQFLKLYFAMLVIRIISMQIIGLFVDPNLLGQNQEIINQIAQSTPYIMTFFMTVLFAPFVEELVFRQALIGSFQSKKWINIMTFVSVILFTLAHMMHWADFVIYLPMAAIIVYFYRHYQENVIASMAFHGLNNLIAALLLSFLS</sequence>
<feature type="transmembrane region" description="Helical" evidence="2">
    <location>
        <begin position="120"/>
        <end position="140"/>
    </location>
</feature>
<accession>A0AAJ1Q3Y1</accession>
<dbReference type="GO" id="GO:0080120">
    <property type="term" value="P:CAAX-box protein maturation"/>
    <property type="evidence" value="ECO:0007669"/>
    <property type="project" value="UniProtKB-ARBA"/>
</dbReference>
<protein>
    <submittedName>
        <fullName evidence="4">Type II CAAX endopeptidase family protein</fullName>
    </submittedName>
</protein>
<evidence type="ECO:0000313" key="5">
    <source>
        <dbReference type="Proteomes" id="UP001229251"/>
    </source>
</evidence>
<name>A0AAJ1Q3Y1_9LACT</name>
<dbReference type="Proteomes" id="UP001229251">
    <property type="component" value="Unassembled WGS sequence"/>
</dbReference>
<feature type="transmembrane region" description="Helical" evidence="2">
    <location>
        <begin position="81"/>
        <end position="100"/>
    </location>
</feature>
<comment type="caution">
    <text evidence="4">The sequence shown here is derived from an EMBL/GenBank/DDBJ whole genome shotgun (WGS) entry which is preliminary data.</text>
</comment>
<proteinExistence type="inferred from homology"/>
<dbReference type="AlphaFoldDB" id="A0AAJ1Q3Y1"/>
<keyword evidence="2" id="KW-1133">Transmembrane helix</keyword>
<reference evidence="4" key="1">
    <citation type="submission" date="2023-05" db="EMBL/GenBank/DDBJ databases">
        <title>Cataloging the Phylogenetic Diversity of Human Bladder Bacteria.</title>
        <authorList>
            <person name="Du J."/>
        </authorList>
    </citation>
    <scope>NUCLEOTIDE SEQUENCE</scope>
    <source>
        <strain evidence="4">UMB1231</strain>
    </source>
</reference>
<dbReference type="PANTHER" id="PTHR36435">
    <property type="entry name" value="SLR1288 PROTEIN"/>
    <property type="match status" value="1"/>
</dbReference>
<organism evidence="4 5">
    <name type="scientific">Facklamia hominis</name>
    <dbReference type="NCBI Taxonomy" id="178214"/>
    <lineage>
        <taxon>Bacteria</taxon>
        <taxon>Bacillati</taxon>
        <taxon>Bacillota</taxon>
        <taxon>Bacilli</taxon>
        <taxon>Lactobacillales</taxon>
        <taxon>Aerococcaceae</taxon>
        <taxon>Facklamia</taxon>
    </lineage>
</organism>
<dbReference type="RefSeq" id="WP_285065658.1">
    <property type="nucleotide sequence ID" value="NZ_JASOOE010000006.1"/>
</dbReference>
<dbReference type="EMBL" id="JASOOE010000006">
    <property type="protein sequence ID" value="MDK7187208.1"/>
    <property type="molecule type" value="Genomic_DNA"/>
</dbReference>
<dbReference type="InterPro" id="IPR003675">
    <property type="entry name" value="Rce1/LyrA-like_dom"/>
</dbReference>
<dbReference type="InterPro" id="IPR052710">
    <property type="entry name" value="CAAX_protease"/>
</dbReference>
<keyword evidence="2" id="KW-0812">Transmembrane</keyword>
<evidence type="ECO:0000259" key="3">
    <source>
        <dbReference type="Pfam" id="PF02517"/>
    </source>
</evidence>
<comment type="similarity">
    <text evidence="1">Belongs to the UPF0177 family.</text>
</comment>
<feature type="transmembrane region" description="Helical" evidence="2">
    <location>
        <begin position="34"/>
        <end position="54"/>
    </location>
</feature>
<feature type="domain" description="CAAX prenyl protease 2/Lysostaphin resistance protein A-like" evidence="3">
    <location>
        <begin position="121"/>
        <end position="210"/>
    </location>
</feature>